<comment type="caution">
    <text evidence="1">The sequence shown here is derived from an EMBL/GenBank/DDBJ whole genome shotgun (WGS) entry which is preliminary data.</text>
</comment>
<keyword evidence="2" id="KW-1185">Reference proteome</keyword>
<dbReference type="EMBL" id="MCGO01000001">
    <property type="protein sequence ID" value="ORY53513.1"/>
    <property type="molecule type" value="Genomic_DNA"/>
</dbReference>
<evidence type="ECO:0000313" key="1">
    <source>
        <dbReference type="EMBL" id="ORY53513.1"/>
    </source>
</evidence>
<name>A0A1Y2D2I8_9FUNG</name>
<gene>
    <name evidence="1" type="ORF">BCR33DRAFT_710925</name>
</gene>
<proteinExistence type="predicted"/>
<dbReference type="Gene3D" id="3.60.130.30">
    <property type="match status" value="1"/>
</dbReference>
<sequence>MPPKFRIETKRLQSAESIDKARLAPAPATLVSKEVDSESRTLASFVAKCARYLDALSDTTSAPWKPTILRHNPNDNELSQKLVDQAMKCLPHNAKHLDALLREVLDELKEAVVESDALDDEGESNPKVYHIEAHEAFNLFKTMHSVITLTPDWTERILHHIPSKTCEMSQTSFYLPPERFDFQRAVIRDFVRLPRQKLVVNTSQFGNIVIYEPGKLFIQSHLNASFKAREFSYWFLTLCRKIAVQPKVERRASNTYRLLVIHIGFWAKPQSFHNLGLESKGVRLAHNIPQYTRESLAHNTHGLLTPIWSPTVVEMMSNSDFKDFVQAIDSWVLSVAPFEYFKGRLLMKRMKELYGMECPFGSKIFPSFAVNCSPLSKMMAHLDFSDAFNSMAVVVCLADTPFRGGDLVLWQLHTRVRLKQLDLCMFRSRVIVHGNTEVKLKQSKHCNKFLKEASESELKRIMDMGGRGSIVFFTGSGLVTVMKKCAATRNEVTMLDHLYSDEFHGWK</sequence>
<evidence type="ECO:0000313" key="2">
    <source>
        <dbReference type="Proteomes" id="UP000193642"/>
    </source>
</evidence>
<organism evidence="1 2">
    <name type="scientific">Rhizoclosmatium globosum</name>
    <dbReference type="NCBI Taxonomy" id="329046"/>
    <lineage>
        <taxon>Eukaryota</taxon>
        <taxon>Fungi</taxon>
        <taxon>Fungi incertae sedis</taxon>
        <taxon>Chytridiomycota</taxon>
        <taxon>Chytridiomycota incertae sedis</taxon>
        <taxon>Chytridiomycetes</taxon>
        <taxon>Chytridiales</taxon>
        <taxon>Chytriomycetaceae</taxon>
        <taxon>Rhizoclosmatium</taxon>
    </lineage>
</organism>
<dbReference type="Proteomes" id="UP000193642">
    <property type="component" value="Unassembled WGS sequence"/>
</dbReference>
<dbReference type="OrthoDB" id="2152644at2759"/>
<accession>A0A1Y2D2I8</accession>
<dbReference type="AlphaFoldDB" id="A0A1Y2D2I8"/>
<reference evidence="1 2" key="1">
    <citation type="submission" date="2016-07" db="EMBL/GenBank/DDBJ databases">
        <title>Pervasive Adenine N6-methylation of Active Genes in Fungi.</title>
        <authorList>
            <consortium name="DOE Joint Genome Institute"/>
            <person name="Mondo S.J."/>
            <person name="Dannebaum R.O."/>
            <person name="Kuo R.C."/>
            <person name="Labutti K."/>
            <person name="Haridas S."/>
            <person name="Kuo A."/>
            <person name="Salamov A."/>
            <person name="Ahrendt S.R."/>
            <person name="Lipzen A."/>
            <person name="Sullivan W."/>
            <person name="Andreopoulos W.B."/>
            <person name="Clum A."/>
            <person name="Lindquist E."/>
            <person name="Daum C."/>
            <person name="Ramamoorthy G.K."/>
            <person name="Gryganskyi A."/>
            <person name="Culley D."/>
            <person name="Magnuson J.K."/>
            <person name="James T.Y."/>
            <person name="O'Malley M.A."/>
            <person name="Stajich J.E."/>
            <person name="Spatafora J.W."/>
            <person name="Visel A."/>
            <person name="Grigoriev I.V."/>
        </authorList>
    </citation>
    <scope>NUCLEOTIDE SEQUENCE [LARGE SCALE GENOMIC DNA]</scope>
    <source>
        <strain evidence="1 2">JEL800</strain>
    </source>
</reference>
<protein>
    <submittedName>
        <fullName evidence="1">Uncharacterized protein</fullName>
    </submittedName>
</protein>